<dbReference type="FunFam" id="1.10.630.10:FF:000007">
    <property type="entry name" value="Cytochrome P450 76C4"/>
    <property type="match status" value="1"/>
</dbReference>
<keyword evidence="3 7" id="KW-0479">Metal-binding</keyword>
<evidence type="ECO:0000256" key="7">
    <source>
        <dbReference type="PIRSR" id="PIRSR602401-1"/>
    </source>
</evidence>
<evidence type="ECO:0000256" key="9">
    <source>
        <dbReference type="SAM" id="Phobius"/>
    </source>
</evidence>
<dbReference type="GO" id="GO:0020037">
    <property type="term" value="F:heme binding"/>
    <property type="evidence" value="ECO:0007669"/>
    <property type="project" value="InterPro"/>
</dbReference>
<keyword evidence="4 8" id="KW-0560">Oxidoreductase</keyword>
<evidence type="ECO:0000256" key="3">
    <source>
        <dbReference type="ARBA" id="ARBA00022723"/>
    </source>
</evidence>
<comment type="pathway">
    <text evidence="1">Alkaloid biosynthesis; taxol biosynthesis.</text>
</comment>
<dbReference type="GO" id="GO:0005506">
    <property type="term" value="F:iron ion binding"/>
    <property type="evidence" value="ECO:0007669"/>
    <property type="project" value="InterPro"/>
</dbReference>
<protein>
    <submittedName>
        <fullName evidence="10">CYP76AA69</fullName>
    </submittedName>
</protein>
<keyword evidence="6" id="KW-0876">Taxol biosynthesis</keyword>
<dbReference type="InterPro" id="IPR001128">
    <property type="entry name" value="Cyt_P450"/>
</dbReference>
<sequence>MDVLNVPWFSVVVGSVFVYFLYRRLWKVQSGLPLPPGPPPLPIVGNLLQLGGGKATEVMLALSQQYGPLMTLRLGTKTVMVVSSPAMAKEVLKTQDHNLAGRWVLQAAKTLDQHKSSIGWAEYGPHWKKLRRISSTELMTSRRLQALQHLRSEEIFRTVRLIFEERGKRVNISHTVFYTGLNLLGKMIFSASVFDPNNPESMEFKDAFSLSMKLAGTPNVADFFPFLAFLDPQRLCRQMAINFRKVHKFLDVYIQDRVAKRGKNVEQNKDADKDFLDVLLDFSGPDLTIKDIRALIFELFMAGSDTSATTIEWAMAELIRNPHTMKRVQEELDQVVGHNRRVEESDIDQLPYLHAAVKEVFRLHPPIPLLVPHQAENSCEVAGYSIPKNSKIMVNVWAIGRDPTVWEEPLKFIPERFLEGDKSKIEYKGQDFELLPFGAGRRICMGLPLAHKMVHLVLAALAHSFDWALPDGLPSEKLDMSDELGAALKKAQELTAIPTPRLPHHLY</sequence>
<dbReference type="PANTHER" id="PTHR47950">
    <property type="entry name" value="CYTOCHROME P450, FAMILY 76, SUBFAMILY C, POLYPEPTIDE 5-RELATED"/>
    <property type="match status" value="1"/>
</dbReference>
<dbReference type="AlphaFoldDB" id="A0A291FB20"/>
<evidence type="ECO:0000256" key="2">
    <source>
        <dbReference type="ARBA" id="ARBA00010617"/>
    </source>
</evidence>
<keyword evidence="5 7" id="KW-0408">Iron</keyword>
<dbReference type="EMBL" id="MF448653">
    <property type="protein sequence ID" value="ATG29974.1"/>
    <property type="molecule type" value="mRNA"/>
</dbReference>
<comment type="similarity">
    <text evidence="2 8">Belongs to the cytochrome P450 family.</text>
</comment>
<keyword evidence="9" id="KW-1133">Transmembrane helix</keyword>
<dbReference type="GO" id="GO:0042617">
    <property type="term" value="P:paclitaxel biosynthetic process"/>
    <property type="evidence" value="ECO:0007669"/>
    <property type="project" value="UniProtKB-UniPathway"/>
</dbReference>
<dbReference type="PROSITE" id="PS00086">
    <property type="entry name" value="CYTOCHROME_P450"/>
    <property type="match status" value="1"/>
</dbReference>
<dbReference type="Pfam" id="PF00067">
    <property type="entry name" value="p450"/>
    <property type="match status" value="1"/>
</dbReference>
<evidence type="ECO:0000313" key="10">
    <source>
        <dbReference type="EMBL" id="ATG29974.1"/>
    </source>
</evidence>
<comment type="cofactor">
    <cofactor evidence="7">
        <name>heme</name>
        <dbReference type="ChEBI" id="CHEBI:30413"/>
    </cofactor>
</comment>
<keyword evidence="9" id="KW-0812">Transmembrane</keyword>
<dbReference type="InterPro" id="IPR036396">
    <property type="entry name" value="Cyt_P450_sf"/>
</dbReference>
<feature type="transmembrane region" description="Helical" evidence="9">
    <location>
        <begin position="6"/>
        <end position="22"/>
    </location>
</feature>
<evidence type="ECO:0000256" key="1">
    <source>
        <dbReference type="ARBA" id="ARBA00005122"/>
    </source>
</evidence>
<accession>A0A291FB20</accession>
<reference evidence="10" key="1">
    <citation type="journal article" date="2017" name="Front. Plant Sci.">
        <title>Transcriptome Assembly and Systematic Identification of Novel Cytochrome P450s in Taxus chinensis.</title>
        <authorList>
            <person name="Liao W."/>
            <person name="Zhao S."/>
            <person name="Zhang M."/>
            <person name="Dong K."/>
            <person name="Chen Y."/>
            <person name="Fu C."/>
            <person name="Yu L."/>
        </authorList>
    </citation>
    <scope>NUCLEOTIDE SEQUENCE</scope>
</reference>
<dbReference type="GO" id="GO:0004497">
    <property type="term" value="F:monooxygenase activity"/>
    <property type="evidence" value="ECO:0007669"/>
    <property type="project" value="UniProtKB-KW"/>
</dbReference>
<dbReference type="PRINTS" id="PR00385">
    <property type="entry name" value="P450"/>
</dbReference>
<proteinExistence type="evidence at transcript level"/>
<keyword evidence="9" id="KW-0472">Membrane</keyword>
<organism evidence="10">
    <name type="scientific">Taxus chinensis</name>
    <name type="common">Chinese yew</name>
    <name type="synonym">Taxus wallichiana var. chinensis</name>
    <dbReference type="NCBI Taxonomy" id="29808"/>
    <lineage>
        <taxon>Eukaryota</taxon>
        <taxon>Viridiplantae</taxon>
        <taxon>Streptophyta</taxon>
        <taxon>Embryophyta</taxon>
        <taxon>Tracheophyta</taxon>
        <taxon>Spermatophyta</taxon>
        <taxon>Pinopsida</taxon>
        <taxon>Pinidae</taxon>
        <taxon>Conifers II</taxon>
        <taxon>Cupressales</taxon>
        <taxon>Taxaceae</taxon>
        <taxon>Taxus</taxon>
    </lineage>
</organism>
<dbReference type="GO" id="GO:0016705">
    <property type="term" value="F:oxidoreductase activity, acting on paired donors, with incorporation or reduction of molecular oxygen"/>
    <property type="evidence" value="ECO:0007669"/>
    <property type="project" value="InterPro"/>
</dbReference>
<dbReference type="PANTHER" id="PTHR47950:SF44">
    <property type="entry name" value="CYTOCHROME P450, FAMILY 76, SUBFAMILY C, POLYPEPTIDE 5-RELATED"/>
    <property type="match status" value="1"/>
</dbReference>
<evidence type="ECO:0000256" key="6">
    <source>
        <dbReference type="ARBA" id="ARBA00023059"/>
    </source>
</evidence>
<dbReference type="UniPathway" id="UPA00842"/>
<evidence type="ECO:0000256" key="8">
    <source>
        <dbReference type="RuleBase" id="RU000461"/>
    </source>
</evidence>
<dbReference type="InterPro" id="IPR017972">
    <property type="entry name" value="Cyt_P450_CS"/>
</dbReference>
<dbReference type="Gene3D" id="1.10.630.10">
    <property type="entry name" value="Cytochrome P450"/>
    <property type="match status" value="1"/>
</dbReference>
<evidence type="ECO:0000256" key="4">
    <source>
        <dbReference type="ARBA" id="ARBA00023002"/>
    </source>
</evidence>
<dbReference type="CDD" id="cd11073">
    <property type="entry name" value="CYP76-like"/>
    <property type="match status" value="1"/>
</dbReference>
<dbReference type="PRINTS" id="PR00463">
    <property type="entry name" value="EP450I"/>
</dbReference>
<dbReference type="SUPFAM" id="SSF48264">
    <property type="entry name" value="Cytochrome P450"/>
    <property type="match status" value="1"/>
</dbReference>
<keyword evidence="8" id="KW-0503">Monooxygenase</keyword>
<dbReference type="InterPro" id="IPR002401">
    <property type="entry name" value="Cyt_P450_E_grp-I"/>
</dbReference>
<keyword evidence="7 8" id="KW-0349">Heme</keyword>
<name>A0A291FB20_TAXCH</name>
<feature type="binding site" description="axial binding residue" evidence="7">
    <location>
        <position position="444"/>
    </location>
    <ligand>
        <name>heme</name>
        <dbReference type="ChEBI" id="CHEBI:30413"/>
    </ligand>
    <ligandPart>
        <name>Fe</name>
        <dbReference type="ChEBI" id="CHEBI:18248"/>
    </ligandPart>
</feature>
<evidence type="ECO:0000256" key="5">
    <source>
        <dbReference type="ARBA" id="ARBA00023004"/>
    </source>
</evidence>